<dbReference type="EMBL" id="JQ737005">
    <property type="protein sequence ID" value="AFS51721.1"/>
    <property type="molecule type" value="Genomic_DNA"/>
</dbReference>
<evidence type="ECO:0000313" key="2">
    <source>
        <dbReference type="EMBL" id="AFS51721.1"/>
    </source>
</evidence>
<dbReference type="HOGENOM" id="CLU_1990736_0_0_6"/>
<keyword evidence="2" id="KW-0614">Plasmid</keyword>
<name>K0WRX4_PSEFL</name>
<feature type="compositionally biased region" description="Basic and acidic residues" evidence="1">
    <location>
        <begin position="93"/>
        <end position="125"/>
    </location>
</feature>
<dbReference type="RefSeq" id="WP_003230052.1">
    <property type="nucleotide sequence ID" value="NC_022437.1"/>
</dbReference>
<geneLocation type="plasmid" evidence="2 4">
    <name>pMP-R124</name>
</geneLocation>
<protein>
    <submittedName>
        <fullName evidence="2">Uncharacterized protein</fullName>
    </submittedName>
</protein>
<evidence type="ECO:0000256" key="1">
    <source>
        <dbReference type="SAM" id="MobiDB-lite"/>
    </source>
</evidence>
<sequence length="125" mass="14670">MTEWRKKPRIGKSEFMPLLPEILKRLEMGETYKQMHDDLTANNRLKIGYDQFARYIRKHLQKQPAKRTSQIAPPVPKKRPVNKAHPFFMGDQKPGDGERRRNADSELHSSVPNRERIYGTATNKE</sequence>
<dbReference type="OrthoDB" id="6638678at2"/>
<dbReference type="EMBL" id="CM001562">
    <property type="protein sequence ID" value="EJZ60966.1"/>
    <property type="molecule type" value="Genomic_DNA"/>
</dbReference>
<reference evidence="3 4" key="2">
    <citation type="submission" date="2012-08" db="EMBL/GenBank/DDBJ databases">
        <title>The genome of cave-isolated P. fluorescens strain R124 demonstrates phenotypic adaptation to the mineral environment.</title>
        <authorList>
            <person name="Barton M.D."/>
            <person name="Petronio M."/>
            <person name="Giarrizzo J.G."/>
            <person name="Bowling B.V."/>
            <person name="Barton H.A."/>
        </authorList>
    </citation>
    <scope>NUCLEOTIDE SEQUENCE [LARGE SCALE GENOMIC DNA]</scope>
    <source>
        <strain evidence="3 4">R124</strain>
        <plasmid evidence="3 4">pMP-R124</plasmid>
    </source>
</reference>
<evidence type="ECO:0000313" key="3">
    <source>
        <dbReference type="EMBL" id="EJZ60966.1"/>
    </source>
</evidence>
<dbReference type="Proteomes" id="UP000006045">
    <property type="component" value="Plasmid pMP-R124"/>
</dbReference>
<evidence type="ECO:0000313" key="4">
    <source>
        <dbReference type="Proteomes" id="UP000006045"/>
    </source>
</evidence>
<dbReference type="AlphaFoldDB" id="K0WRX4"/>
<reference evidence="2" key="1">
    <citation type="submission" date="2012-03" db="EMBL/GenBank/DDBJ databases">
        <title>The genome of cave-isolated P. fluorescens strain R124 demonstrates phenotypic adaptation to the mineral environment.</title>
        <authorList>
            <person name="Barton M.D."/>
            <person name="Petronio M."/>
            <person name="Giarrizzo J.G."/>
            <person name="Bowling B."/>
            <person name="Barton H.A."/>
        </authorList>
    </citation>
    <scope>NUCLEOTIDE SEQUENCE</scope>
    <source>
        <strain evidence="2">R124</strain>
        <plasmid evidence="2">pMP-R124</plasmid>
    </source>
</reference>
<accession>K0WRX4</accession>
<proteinExistence type="predicted"/>
<feature type="region of interest" description="Disordered" evidence="1">
    <location>
        <begin position="60"/>
        <end position="125"/>
    </location>
</feature>
<gene>
    <name evidence="2" type="ORF">I1A_000045</name>
</gene>
<organism evidence="2">
    <name type="scientific">Pseudomonas fluorescens R124</name>
    <dbReference type="NCBI Taxonomy" id="743713"/>
    <lineage>
        <taxon>Bacteria</taxon>
        <taxon>Pseudomonadati</taxon>
        <taxon>Pseudomonadota</taxon>
        <taxon>Gammaproteobacteria</taxon>
        <taxon>Pseudomonadales</taxon>
        <taxon>Pseudomonadaceae</taxon>
        <taxon>Pseudomonas</taxon>
    </lineage>
</organism>